<evidence type="ECO:0000313" key="4">
    <source>
        <dbReference type="Proteomes" id="UP000242188"/>
    </source>
</evidence>
<protein>
    <submittedName>
        <fullName evidence="3">Amyotrophic lateral sclerosis 2 chromosomal region candidate gene 12-like protein</fullName>
    </submittedName>
</protein>
<dbReference type="STRING" id="6573.A0A210Q7A7"/>
<gene>
    <name evidence="3" type="ORF">KP79_PYT24706</name>
</gene>
<keyword evidence="4" id="KW-1185">Reference proteome</keyword>
<sequence>MSADVLGYPARPASRVGMYHSDALNRPATHSSSDSSHVKRPRSTPGTMRVSFQNGAGSPARMHRPKTAASTLSVSPRSECDRVFQVEREPTRRHNLESHIPHKRSAKAPPWMKNVEPPMVPCVVAPGYLLSRSKSKFAVTIKDEFFDPVIDESQKKQANNERESLVGQLQQQISDLSLYLEEERLNHRQTKQKAEDFLKDKVEEMTNHHKDNIRELQEDQQEEMEKLTNTLSVEHNQYKITTEAQITKMKKEIEFLQGAFESYKSSLHDEMNEKWNKREQDLNVELEEQKLNSLHEFKAKMMQEKNSERISSGKEHARNLDSLRKEHKKELDAVIRRFSNVAADLERLKKTTAELKEIKSEMEQVKTAYDSTCQQMANTTRELADARVKLMSYEEQFEDKVSSVDEKYKKKIHDLMRQNIELRRLYVEKCEELYNEKVHSEATRVKRVSSAKEVMHSMIKSKHKANVSLSPAVQPSSETQPNQSKPDRPGSAPITRVETDSAQQFAGKFEDILRLEAEEDAILSPSVILPEDSEEVVRMRKELMKDIMEKAKEVKEEEDNADKEQEEEDEKENDDGDDDF</sequence>
<evidence type="ECO:0000256" key="1">
    <source>
        <dbReference type="SAM" id="Coils"/>
    </source>
</evidence>
<dbReference type="PANTHER" id="PTHR21707">
    <property type="entry name" value="FLAGELLUM-ASSOCIATED COILED-COIL DOMAIN-CONTAINING PROTEIN 1"/>
    <property type="match status" value="1"/>
</dbReference>
<dbReference type="InterPro" id="IPR026674">
    <property type="entry name" value="FLACC1"/>
</dbReference>
<feature type="compositionally biased region" description="Acidic residues" evidence="2">
    <location>
        <begin position="556"/>
        <end position="580"/>
    </location>
</feature>
<feature type="region of interest" description="Disordered" evidence="2">
    <location>
        <begin position="1"/>
        <end position="78"/>
    </location>
</feature>
<feature type="compositionally biased region" description="Polar residues" evidence="2">
    <location>
        <begin position="467"/>
        <end position="484"/>
    </location>
</feature>
<feature type="region of interest" description="Disordered" evidence="2">
    <location>
        <begin position="462"/>
        <end position="494"/>
    </location>
</feature>
<feature type="coiled-coil region" evidence="1">
    <location>
        <begin position="155"/>
        <end position="237"/>
    </location>
</feature>
<comment type="caution">
    <text evidence="3">The sequence shown here is derived from an EMBL/GenBank/DDBJ whole genome shotgun (WGS) entry which is preliminary data.</text>
</comment>
<accession>A0A210Q7A7</accession>
<feature type="region of interest" description="Disordered" evidence="2">
    <location>
        <begin position="549"/>
        <end position="580"/>
    </location>
</feature>
<evidence type="ECO:0000313" key="3">
    <source>
        <dbReference type="EMBL" id="OWF44605.1"/>
    </source>
</evidence>
<feature type="compositionally biased region" description="Polar residues" evidence="2">
    <location>
        <begin position="44"/>
        <end position="56"/>
    </location>
</feature>
<proteinExistence type="predicted"/>
<reference evidence="3 4" key="1">
    <citation type="journal article" date="2017" name="Nat. Ecol. Evol.">
        <title>Scallop genome provides insights into evolution of bilaterian karyotype and development.</title>
        <authorList>
            <person name="Wang S."/>
            <person name="Zhang J."/>
            <person name="Jiao W."/>
            <person name="Li J."/>
            <person name="Xun X."/>
            <person name="Sun Y."/>
            <person name="Guo X."/>
            <person name="Huan P."/>
            <person name="Dong B."/>
            <person name="Zhang L."/>
            <person name="Hu X."/>
            <person name="Sun X."/>
            <person name="Wang J."/>
            <person name="Zhao C."/>
            <person name="Wang Y."/>
            <person name="Wang D."/>
            <person name="Huang X."/>
            <person name="Wang R."/>
            <person name="Lv J."/>
            <person name="Li Y."/>
            <person name="Zhang Z."/>
            <person name="Liu B."/>
            <person name="Lu W."/>
            <person name="Hui Y."/>
            <person name="Liang J."/>
            <person name="Zhou Z."/>
            <person name="Hou R."/>
            <person name="Li X."/>
            <person name="Liu Y."/>
            <person name="Li H."/>
            <person name="Ning X."/>
            <person name="Lin Y."/>
            <person name="Zhao L."/>
            <person name="Xing Q."/>
            <person name="Dou J."/>
            <person name="Li Y."/>
            <person name="Mao J."/>
            <person name="Guo H."/>
            <person name="Dou H."/>
            <person name="Li T."/>
            <person name="Mu C."/>
            <person name="Jiang W."/>
            <person name="Fu Q."/>
            <person name="Fu X."/>
            <person name="Miao Y."/>
            <person name="Liu J."/>
            <person name="Yu Q."/>
            <person name="Li R."/>
            <person name="Liao H."/>
            <person name="Li X."/>
            <person name="Kong Y."/>
            <person name="Jiang Z."/>
            <person name="Chourrout D."/>
            <person name="Li R."/>
            <person name="Bao Z."/>
        </authorList>
    </citation>
    <scope>NUCLEOTIDE SEQUENCE [LARGE SCALE GENOMIC DNA]</scope>
    <source>
        <strain evidence="3 4">PY_sf001</strain>
    </source>
</reference>
<dbReference type="EMBL" id="NEDP02004718">
    <property type="protein sequence ID" value="OWF44605.1"/>
    <property type="molecule type" value="Genomic_DNA"/>
</dbReference>
<keyword evidence="1" id="KW-0175">Coiled coil</keyword>
<evidence type="ECO:0000256" key="2">
    <source>
        <dbReference type="SAM" id="MobiDB-lite"/>
    </source>
</evidence>
<name>A0A210Q7A7_MIZYE</name>
<organism evidence="3 4">
    <name type="scientific">Mizuhopecten yessoensis</name>
    <name type="common">Japanese scallop</name>
    <name type="synonym">Patinopecten yessoensis</name>
    <dbReference type="NCBI Taxonomy" id="6573"/>
    <lineage>
        <taxon>Eukaryota</taxon>
        <taxon>Metazoa</taxon>
        <taxon>Spiralia</taxon>
        <taxon>Lophotrochozoa</taxon>
        <taxon>Mollusca</taxon>
        <taxon>Bivalvia</taxon>
        <taxon>Autobranchia</taxon>
        <taxon>Pteriomorphia</taxon>
        <taxon>Pectinida</taxon>
        <taxon>Pectinoidea</taxon>
        <taxon>Pectinidae</taxon>
        <taxon>Mizuhopecten</taxon>
    </lineage>
</organism>
<dbReference type="GO" id="GO:0005737">
    <property type="term" value="C:cytoplasm"/>
    <property type="evidence" value="ECO:0007669"/>
    <property type="project" value="TreeGrafter"/>
</dbReference>
<dbReference type="PANTHER" id="PTHR21707:SF42">
    <property type="entry name" value="FLAGELLUM-ASSOCIATED COILED-COIL DOMAIN-CONTAINING PROTEIN 1"/>
    <property type="match status" value="1"/>
</dbReference>
<dbReference type="AlphaFoldDB" id="A0A210Q7A7"/>
<dbReference type="Proteomes" id="UP000242188">
    <property type="component" value="Unassembled WGS sequence"/>
</dbReference>
<dbReference type="OrthoDB" id="10013155at2759"/>
<feature type="coiled-coil region" evidence="1">
    <location>
        <begin position="317"/>
        <end position="396"/>
    </location>
</feature>